<dbReference type="RefSeq" id="WP_040113261.1">
    <property type="nucleotide sequence ID" value="NZ_JAFCXS010000015.1"/>
</dbReference>
<comment type="caution">
    <text evidence="1">The sequence shown here is derived from an EMBL/GenBank/DDBJ whole genome shotgun (WGS) entry which is preliminary data.</text>
</comment>
<protein>
    <submittedName>
        <fullName evidence="1">Tail length tape measure protein</fullName>
    </submittedName>
</protein>
<keyword evidence="2" id="KW-1185">Reference proteome</keyword>
<accession>A0ABS1Z962</accession>
<dbReference type="Proteomes" id="UP000809137">
    <property type="component" value="Unassembled WGS sequence"/>
</dbReference>
<evidence type="ECO:0000313" key="2">
    <source>
        <dbReference type="Proteomes" id="UP000809137"/>
    </source>
</evidence>
<organism evidence="1 2">
    <name type="scientific">Pantoea eucrina</name>
    <dbReference type="NCBI Taxonomy" id="472693"/>
    <lineage>
        <taxon>Bacteria</taxon>
        <taxon>Pseudomonadati</taxon>
        <taxon>Pseudomonadota</taxon>
        <taxon>Gammaproteobacteria</taxon>
        <taxon>Enterobacterales</taxon>
        <taxon>Erwiniaceae</taxon>
        <taxon>Pantoea</taxon>
    </lineage>
</organism>
<evidence type="ECO:0000313" key="1">
    <source>
        <dbReference type="EMBL" id="MBM0748989.1"/>
    </source>
</evidence>
<proteinExistence type="predicted"/>
<dbReference type="EMBL" id="JAFCXS010000015">
    <property type="protein sequence ID" value="MBM0748989.1"/>
    <property type="molecule type" value="Genomic_DNA"/>
</dbReference>
<reference evidence="1 2" key="1">
    <citation type="submission" date="2021-01" db="EMBL/GenBank/DDBJ databases">
        <title>Complete genome sequence of Pantoea eucrina OB49, a heavy metal tolerant bacterium with PGPR potential isolated from wheat in Algeria.</title>
        <authorList>
            <person name="Lekired A."/>
            <person name="Ouzari I.H."/>
        </authorList>
    </citation>
    <scope>NUCLEOTIDE SEQUENCE [LARGE SCALE GENOMIC DNA]</scope>
    <source>
        <strain evidence="1 2">OB49</strain>
    </source>
</reference>
<name>A0ABS1Z962_9GAMM</name>
<sequence length="330" mass="36212">MAAEQKNKPMQYFLQSVIINDKELPRSWITSALYIEKTALTAPLLVLEAHDPEGKLMDEMGARYGATLVAELGDPTGKRGAYRETFFVTSAPASGDVVRIIAVSADLKRLKTPSARVRLYADRQPGDVMKEFAGTLTIEADAFKKAMTYHLNMSEKPSGVLRQMAEDHGALVWCARGMFCMKEIGKLIGTKPAVVYEANNPKAEYTISKLSHINQDAAATSSADYQFVGYSMTDGYIAVGDKSKPVKYISDADVATLTNMGRVLIPKLDIEVSGNADITAGMVIGVQIHRYDPENQTDETLPKNFIVTAAIHHEDRIGYTTRMILGVPNQ</sequence>
<gene>
    <name evidence="1" type="ORF">JJB79_16480</name>
</gene>